<protein>
    <submittedName>
        <fullName evidence="1">Uncharacterized protein</fullName>
    </submittedName>
</protein>
<reference evidence="1" key="1">
    <citation type="submission" date="2019-06" db="EMBL/GenBank/DDBJ databases">
        <authorList>
            <person name="Zheng W."/>
        </authorList>
    </citation>
    <scope>NUCLEOTIDE SEQUENCE</scope>
    <source>
        <strain evidence="1">QDHG01</strain>
    </source>
</reference>
<dbReference type="Proteomes" id="UP000785679">
    <property type="component" value="Unassembled WGS sequence"/>
</dbReference>
<organism evidence="1 2">
    <name type="scientific">Halteria grandinella</name>
    <dbReference type="NCBI Taxonomy" id="5974"/>
    <lineage>
        <taxon>Eukaryota</taxon>
        <taxon>Sar</taxon>
        <taxon>Alveolata</taxon>
        <taxon>Ciliophora</taxon>
        <taxon>Intramacronucleata</taxon>
        <taxon>Spirotrichea</taxon>
        <taxon>Stichotrichia</taxon>
        <taxon>Sporadotrichida</taxon>
        <taxon>Halteriidae</taxon>
        <taxon>Halteria</taxon>
    </lineage>
</organism>
<evidence type="ECO:0000313" key="1">
    <source>
        <dbReference type="EMBL" id="TNV73495.1"/>
    </source>
</evidence>
<dbReference type="AlphaFoldDB" id="A0A8J8NFN4"/>
<proteinExistence type="predicted"/>
<comment type="caution">
    <text evidence="1">The sequence shown here is derived from an EMBL/GenBank/DDBJ whole genome shotgun (WGS) entry which is preliminary data.</text>
</comment>
<sequence>MIEQFLQCYMEESKHYEEPQEHFFPLDKEVCIQVIESLCSMISCGQELAIKAMMKYHGFVDFLILLLKIFEQKITFYCAFTNDIADRELYELVDEIQKMGQLICEILSNNFIQYSFIQHGVLRKLENCINQLAQIQSCTERDDMIRFCIVALAHLILHKDSSDEFIDKILKETNLSYYILQELPLVQDRKFVQESSSELGELYAQLSATDDPWCIEQLIDRGLVDVSFYLCYVFRANREILLSFLQTIQNMVVIFKRENITPQIVTKMEAKLFKPLIIFGSSDASGNLQNMTGQQVLDQLEEFYIGDEVVIEAIDCINCYYDSDQFEYDELDFDTAYNAQQNQNQSAQQPQQIVFNI</sequence>
<accession>A0A8J8NFN4</accession>
<dbReference type="EMBL" id="RRYP01018774">
    <property type="protein sequence ID" value="TNV73495.1"/>
    <property type="molecule type" value="Genomic_DNA"/>
</dbReference>
<evidence type="ECO:0000313" key="2">
    <source>
        <dbReference type="Proteomes" id="UP000785679"/>
    </source>
</evidence>
<gene>
    <name evidence="1" type="ORF">FGO68_gene13353</name>
</gene>
<keyword evidence="2" id="KW-1185">Reference proteome</keyword>
<name>A0A8J8NFN4_HALGN</name>